<keyword evidence="8 10" id="KW-0472">Membrane</keyword>
<name>A0ABS7IUS8_9SPHN</name>
<keyword evidence="16" id="KW-1185">Reference proteome</keyword>
<evidence type="ECO:0000259" key="14">
    <source>
        <dbReference type="Pfam" id="PF07715"/>
    </source>
</evidence>
<organism evidence="15 16">
    <name type="scientific">Qipengyuania polymorpha</name>
    <dbReference type="NCBI Taxonomy" id="2867234"/>
    <lineage>
        <taxon>Bacteria</taxon>
        <taxon>Pseudomonadati</taxon>
        <taxon>Pseudomonadota</taxon>
        <taxon>Alphaproteobacteria</taxon>
        <taxon>Sphingomonadales</taxon>
        <taxon>Erythrobacteraceae</taxon>
        <taxon>Qipengyuania</taxon>
    </lineage>
</organism>
<evidence type="ECO:0000256" key="11">
    <source>
        <dbReference type="RuleBase" id="RU003357"/>
    </source>
</evidence>
<gene>
    <name evidence="15" type="ORF">K3152_02835</name>
</gene>
<dbReference type="Proteomes" id="UP000783253">
    <property type="component" value="Unassembled WGS sequence"/>
</dbReference>
<dbReference type="InterPro" id="IPR037066">
    <property type="entry name" value="Plug_dom_sf"/>
</dbReference>
<evidence type="ECO:0000256" key="9">
    <source>
        <dbReference type="ARBA" id="ARBA00023237"/>
    </source>
</evidence>
<evidence type="ECO:0000313" key="16">
    <source>
        <dbReference type="Proteomes" id="UP000783253"/>
    </source>
</evidence>
<keyword evidence="6" id="KW-0406">Ion transport</keyword>
<evidence type="ECO:0000256" key="3">
    <source>
        <dbReference type="ARBA" id="ARBA00022452"/>
    </source>
</evidence>
<evidence type="ECO:0000256" key="12">
    <source>
        <dbReference type="SAM" id="SignalP"/>
    </source>
</evidence>
<dbReference type="InterPro" id="IPR039426">
    <property type="entry name" value="TonB-dep_rcpt-like"/>
</dbReference>
<evidence type="ECO:0000256" key="10">
    <source>
        <dbReference type="PROSITE-ProRule" id="PRU01360"/>
    </source>
</evidence>
<comment type="similarity">
    <text evidence="10 11">Belongs to the TonB-dependent receptor family.</text>
</comment>
<dbReference type="EMBL" id="JAIGNK010000001">
    <property type="protein sequence ID" value="MBX7457172.1"/>
    <property type="molecule type" value="Genomic_DNA"/>
</dbReference>
<dbReference type="InterPro" id="IPR036942">
    <property type="entry name" value="Beta-barrel_TonB_sf"/>
</dbReference>
<evidence type="ECO:0000259" key="13">
    <source>
        <dbReference type="Pfam" id="PF00593"/>
    </source>
</evidence>
<feature type="domain" description="TonB-dependent receptor-like beta-barrel" evidence="13">
    <location>
        <begin position="275"/>
        <end position="620"/>
    </location>
</feature>
<dbReference type="Pfam" id="PF07715">
    <property type="entry name" value="Plug"/>
    <property type="match status" value="1"/>
</dbReference>
<protein>
    <submittedName>
        <fullName evidence="15">TonB-dependent receptor</fullName>
    </submittedName>
</protein>
<keyword evidence="4 10" id="KW-0812">Transmembrane</keyword>
<dbReference type="InterPro" id="IPR012910">
    <property type="entry name" value="Plug_dom"/>
</dbReference>
<dbReference type="Gene3D" id="2.170.130.10">
    <property type="entry name" value="TonB-dependent receptor, plug domain"/>
    <property type="match status" value="1"/>
</dbReference>
<accession>A0ABS7IUS8</accession>
<evidence type="ECO:0000256" key="1">
    <source>
        <dbReference type="ARBA" id="ARBA00004571"/>
    </source>
</evidence>
<dbReference type="PROSITE" id="PS52016">
    <property type="entry name" value="TONB_DEPENDENT_REC_3"/>
    <property type="match status" value="1"/>
</dbReference>
<keyword evidence="9 10" id="KW-0998">Cell outer membrane</keyword>
<feature type="domain" description="TonB-dependent receptor plug" evidence="14">
    <location>
        <begin position="70"/>
        <end position="177"/>
    </location>
</feature>
<evidence type="ECO:0000256" key="2">
    <source>
        <dbReference type="ARBA" id="ARBA00022448"/>
    </source>
</evidence>
<dbReference type="PANTHER" id="PTHR30069">
    <property type="entry name" value="TONB-DEPENDENT OUTER MEMBRANE RECEPTOR"/>
    <property type="match status" value="1"/>
</dbReference>
<evidence type="ECO:0000256" key="8">
    <source>
        <dbReference type="ARBA" id="ARBA00023136"/>
    </source>
</evidence>
<feature type="chain" id="PRO_5046744850" evidence="12">
    <location>
        <begin position="20"/>
        <end position="646"/>
    </location>
</feature>
<feature type="signal peptide" evidence="12">
    <location>
        <begin position="1"/>
        <end position="19"/>
    </location>
</feature>
<evidence type="ECO:0000256" key="5">
    <source>
        <dbReference type="ARBA" id="ARBA00022729"/>
    </source>
</evidence>
<dbReference type="RefSeq" id="WP_221572503.1">
    <property type="nucleotide sequence ID" value="NZ_JAIGNK010000001.1"/>
</dbReference>
<keyword evidence="5 12" id="KW-0732">Signal</keyword>
<dbReference type="InterPro" id="IPR000531">
    <property type="entry name" value="Beta-barrel_TonB"/>
</dbReference>
<keyword evidence="3 10" id="KW-1134">Transmembrane beta strand</keyword>
<proteinExistence type="inferred from homology"/>
<evidence type="ECO:0000256" key="4">
    <source>
        <dbReference type="ARBA" id="ARBA00022692"/>
    </source>
</evidence>
<evidence type="ECO:0000313" key="15">
    <source>
        <dbReference type="EMBL" id="MBX7457172.1"/>
    </source>
</evidence>
<dbReference type="SUPFAM" id="SSF56935">
    <property type="entry name" value="Porins"/>
    <property type="match status" value="1"/>
</dbReference>
<evidence type="ECO:0000256" key="6">
    <source>
        <dbReference type="ARBA" id="ARBA00023065"/>
    </source>
</evidence>
<dbReference type="Pfam" id="PF00593">
    <property type="entry name" value="TonB_dep_Rec_b-barrel"/>
    <property type="match status" value="1"/>
</dbReference>
<keyword evidence="15" id="KW-0675">Receptor</keyword>
<evidence type="ECO:0000256" key="7">
    <source>
        <dbReference type="ARBA" id="ARBA00023077"/>
    </source>
</evidence>
<sequence>MYKYLLLLTVSALPVAAHAQDSTEDALAEIIAAQDEAVGETDYYDNPEVFIHERRVPITVTADGLGTSITDTGQAVTVIDREEIETVQGADPLRVLRRVPGVTASRSGGTGSLTGLSVRGSSPEQVLVLVDGVRVADPSSPSGGFDFGNLLTGTSSKFDILRGSNSTIFGSDALGGVIDISTRAETGLEGSVEFGARDTLFATSAAGIDEGGVYFGLTGSWYDTKGFSAAKDGEEADGFEQFALGAVTFVDITDSIEAFAHANFSEGYLDIDGFSFSPPYGLVDSADTQKTTRHWGDVGLAYQGNDLTLRGSYSLSDTERQNRTGDGIESFASDGTIERLALRGDYLLIGGLALAFGAEHEWSRFDTSFDAPQKTSTTGGYAQLGWELGDLAVHLGARHDAPEDFASETSFGGDISYGFGEGWRFRASVGEGYKAPTLFQLFSDFGNPSLAPESSTSFDLGIEKGQRDSRLRFAVTAFRRDSENLIGFASCAPGDDAPICAERPFGFYANTGRARAQGIEVEAGHSLTDALYVAGVYSLVDTEDRDTGNWLARRPRHSGTLYADWESNFGLNLGADLRIVGDSYDDAGNFTRLDGFEVVDLRASQGIGENLTLFGRVENIFDKDYETVAGYGTPGRGAFIGLRAQM</sequence>
<comment type="subcellular location">
    <subcellularLocation>
        <location evidence="1 10">Cell outer membrane</location>
        <topology evidence="1 10">Multi-pass membrane protein</topology>
    </subcellularLocation>
</comment>
<comment type="caution">
    <text evidence="15">The sequence shown here is derived from an EMBL/GenBank/DDBJ whole genome shotgun (WGS) entry which is preliminary data.</text>
</comment>
<dbReference type="PANTHER" id="PTHR30069:SF53">
    <property type="entry name" value="COLICIN I RECEPTOR-RELATED"/>
    <property type="match status" value="1"/>
</dbReference>
<keyword evidence="7 11" id="KW-0798">TonB box</keyword>
<keyword evidence="2 10" id="KW-0813">Transport</keyword>
<dbReference type="CDD" id="cd01347">
    <property type="entry name" value="ligand_gated_channel"/>
    <property type="match status" value="1"/>
</dbReference>
<reference evidence="15 16" key="1">
    <citation type="submission" date="2021-08" db="EMBL/GenBank/DDBJ databases">
        <title>Comparative Genomics Analysis of the Genus Qipengyuania Reveals Extensive Genetic Diversity and Metabolic Versatility, Including the Description of Fifteen Novel Species.</title>
        <authorList>
            <person name="Liu Y."/>
        </authorList>
    </citation>
    <scope>NUCLEOTIDE SEQUENCE [LARGE SCALE GENOMIC DNA]</scope>
    <source>
        <strain evidence="15 16">1NDH17</strain>
    </source>
</reference>
<dbReference type="Gene3D" id="2.40.170.20">
    <property type="entry name" value="TonB-dependent receptor, beta-barrel domain"/>
    <property type="match status" value="1"/>
</dbReference>